<dbReference type="SUPFAM" id="SSF75011">
    <property type="entry name" value="3-carboxy-cis,cis-mucoante lactonizing enzyme"/>
    <property type="match status" value="1"/>
</dbReference>
<sequence length="328" mass="33433">MAAAGAGGDDAPGCQDGLSFCGGACVDKTSDPEHCGACGHYCLGAPCVASRCQPLVLASGGVEPTDIAVDDTTAYWVDPVARQVMTVPIRGGNAAFLFKGDPPFAPQSITLDPAGQIYFTDSGLEIIMQASYEGDSTILADGQTYAMGIAVDAENVYWTSADQGTVMKVPVAGGAPVALAEGQDSPLGIAVDATHVYWVNEGGTVMKVPVAGGAPSAIADGQLNPQDIAVDAAAVYWTNDGGTVMKAPLEGGTPVALAEGQRNPRKLAIDAESVYWTNDDGTVKKVPIGGGDPETLATGQDHPLGITVDATSVYWTNSAAGTVMKLPK</sequence>
<dbReference type="InterPro" id="IPR011042">
    <property type="entry name" value="6-blade_b-propeller_TolB-like"/>
</dbReference>
<name>A9GLM1_SORC5</name>
<dbReference type="Gene3D" id="2.120.10.30">
    <property type="entry name" value="TolB, C-terminal domain"/>
    <property type="match status" value="2"/>
</dbReference>
<dbReference type="PANTHER" id="PTHR46513">
    <property type="entry name" value="VITELLOGENIN RECEPTOR-LIKE PROTEIN-RELATED-RELATED"/>
    <property type="match status" value="1"/>
</dbReference>
<proteinExistence type="predicted"/>
<dbReference type="InterPro" id="IPR050778">
    <property type="entry name" value="Cueball_EGF_LRP_Nidogen"/>
</dbReference>
<dbReference type="Proteomes" id="UP000002139">
    <property type="component" value="Chromosome"/>
</dbReference>
<keyword evidence="2" id="KW-1185">Reference proteome</keyword>
<dbReference type="EMBL" id="AM746676">
    <property type="protein sequence ID" value="CAN90293.1"/>
    <property type="molecule type" value="Genomic_DNA"/>
</dbReference>
<dbReference type="eggNOG" id="COG3391">
    <property type="taxonomic scope" value="Bacteria"/>
</dbReference>
<dbReference type="HOGENOM" id="CLU_700006_0_0_7"/>
<protein>
    <recommendedName>
        <fullName evidence="3">SMP-30/Gluconolactonase/LRE-like region domain-containing protein</fullName>
    </recommendedName>
</protein>
<evidence type="ECO:0000313" key="1">
    <source>
        <dbReference type="EMBL" id="CAN90293.1"/>
    </source>
</evidence>
<dbReference type="KEGG" id="scl:sce0136"/>
<reference evidence="1 2" key="1">
    <citation type="journal article" date="2007" name="Nat. Biotechnol.">
        <title>Complete genome sequence of the myxobacterium Sorangium cellulosum.</title>
        <authorList>
            <person name="Schneiker S."/>
            <person name="Perlova O."/>
            <person name="Kaiser O."/>
            <person name="Gerth K."/>
            <person name="Alici A."/>
            <person name="Altmeyer M.O."/>
            <person name="Bartels D."/>
            <person name="Bekel T."/>
            <person name="Beyer S."/>
            <person name="Bode E."/>
            <person name="Bode H.B."/>
            <person name="Bolten C.J."/>
            <person name="Choudhuri J.V."/>
            <person name="Doss S."/>
            <person name="Elnakady Y.A."/>
            <person name="Frank B."/>
            <person name="Gaigalat L."/>
            <person name="Goesmann A."/>
            <person name="Groeger C."/>
            <person name="Gross F."/>
            <person name="Jelsbak L."/>
            <person name="Jelsbak L."/>
            <person name="Kalinowski J."/>
            <person name="Kegler C."/>
            <person name="Knauber T."/>
            <person name="Konietzny S."/>
            <person name="Kopp M."/>
            <person name="Krause L."/>
            <person name="Krug D."/>
            <person name="Linke B."/>
            <person name="Mahmud T."/>
            <person name="Martinez-Arias R."/>
            <person name="McHardy A.C."/>
            <person name="Merai M."/>
            <person name="Meyer F."/>
            <person name="Mormann S."/>
            <person name="Munoz-Dorado J."/>
            <person name="Perez J."/>
            <person name="Pradella S."/>
            <person name="Rachid S."/>
            <person name="Raddatz G."/>
            <person name="Rosenau F."/>
            <person name="Rueckert C."/>
            <person name="Sasse F."/>
            <person name="Scharfe M."/>
            <person name="Schuster S.C."/>
            <person name="Suen G."/>
            <person name="Treuner-Lange A."/>
            <person name="Velicer G.J."/>
            <person name="Vorholter F.-J."/>
            <person name="Weissman K.J."/>
            <person name="Welch R.D."/>
            <person name="Wenzel S.C."/>
            <person name="Whitworth D.E."/>
            <person name="Wilhelm S."/>
            <person name="Wittmann C."/>
            <person name="Bloecker H."/>
            <person name="Puehler A."/>
            <person name="Mueller R."/>
        </authorList>
    </citation>
    <scope>NUCLEOTIDE SEQUENCE [LARGE SCALE GENOMIC DNA]</scope>
    <source>
        <strain evidence="2">So ce56</strain>
    </source>
</reference>
<gene>
    <name evidence="1" type="ordered locus">sce0136</name>
</gene>
<organism evidence="1 2">
    <name type="scientific">Sorangium cellulosum (strain So ce56)</name>
    <name type="common">Polyangium cellulosum (strain So ce56)</name>
    <dbReference type="NCBI Taxonomy" id="448385"/>
    <lineage>
        <taxon>Bacteria</taxon>
        <taxon>Pseudomonadati</taxon>
        <taxon>Myxococcota</taxon>
        <taxon>Polyangia</taxon>
        <taxon>Polyangiales</taxon>
        <taxon>Polyangiaceae</taxon>
        <taxon>Sorangium</taxon>
    </lineage>
</organism>
<dbReference type="STRING" id="448385.sce0136"/>
<dbReference type="AlphaFoldDB" id="A9GLM1"/>
<accession>A9GLM1</accession>
<evidence type="ECO:0000313" key="2">
    <source>
        <dbReference type="Proteomes" id="UP000002139"/>
    </source>
</evidence>
<dbReference type="SUPFAM" id="SSF63825">
    <property type="entry name" value="YWTD domain"/>
    <property type="match status" value="1"/>
</dbReference>
<evidence type="ECO:0008006" key="3">
    <source>
        <dbReference type="Google" id="ProtNLM"/>
    </source>
</evidence>